<keyword evidence="2" id="KW-1185">Reference proteome</keyword>
<evidence type="ECO:0000313" key="2">
    <source>
        <dbReference type="Proteomes" id="UP001438707"/>
    </source>
</evidence>
<dbReference type="AlphaFoldDB" id="A0AAW1RUW6"/>
<sequence length="83" mass="9151">MSAAGRLATFTALWAGGVNLGSAGIFYYDKKWAMQQFKHKTSKKSFQEKYDAAVAANVAGIATVVSIPKARTHLLKAWTRFIR</sequence>
<comment type="caution">
    <text evidence="1">The sequence shown here is derived from an EMBL/GenBank/DDBJ whole genome shotgun (WGS) entry which is preliminary data.</text>
</comment>
<reference evidence="1 2" key="1">
    <citation type="journal article" date="2024" name="Nat. Commun.">
        <title>Phylogenomics reveals the evolutionary origins of lichenization in chlorophyte algae.</title>
        <authorList>
            <person name="Puginier C."/>
            <person name="Libourel C."/>
            <person name="Otte J."/>
            <person name="Skaloud P."/>
            <person name="Haon M."/>
            <person name="Grisel S."/>
            <person name="Petersen M."/>
            <person name="Berrin J.G."/>
            <person name="Delaux P.M."/>
            <person name="Dal Grande F."/>
            <person name="Keller J."/>
        </authorList>
    </citation>
    <scope>NUCLEOTIDE SEQUENCE [LARGE SCALE GENOMIC DNA]</scope>
    <source>
        <strain evidence="1 2">SAG 2145</strain>
    </source>
</reference>
<gene>
    <name evidence="1" type="ORF">WJX74_000850</name>
</gene>
<accession>A0AAW1RUW6</accession>
<dbReference type="EMBL" id="JALJOS010000006">
    <property type="protein sequence ID" value="KAK9837582.1"/>
    <property type="molecule type" value="Genomic_DNA"/>
</dbReference>
<dbReference type="Proteomes" id="UP001438707">
    <property type="component" value="Unassembled WGS sequence"/>
</dbReference>
<name>A0AAW1RUW6_9CHLO</name>
<proteinExistence type="predicted"/>
<protein>
    <submittedName>
        <fullName evidence="1">Uncharacterized protein</fullName>
    </submittedName>
</protein>
<organism evidence="1 2">
    <name type="scientific">Apatococcus lobatus</name>
    <dbReference type="NCBI Taxonomy" id="904363"/>
    <lineage>
        <taxon>Eukaryota</taxon>
        <taxon>Viridiplantae</taxon>
        <taxon>Chlorophyta</taxon>
        <taxon>core chlorophytes</taxon>
        <taxon>Trebouxiophyceae</taxon>
        <taxon>Chlorellales</taxon>
        <taxon>Chlorellaceae</taxon>
        <taxon>Apatococcus</taxon>
    </lineage>
</organism>
<evidence type="ECO:0000313" key="1">
    <source>
        <dbReference type="EMBL" id="KAK9837582.1"/>
    </source>
</evidence>